<sequence length="85" mass="10073">MAPTLDEYKCILDQPFDQKSVILVSRKPYRGNDIGKETKEKWDRWPPFNLFRRKNEEVFKSMGLGGLCQYIRVGCLWHYPLAPPR</sequence>
<protein>
    <submittedName>
        <fullName evidence="1">Uncharacterized protein</fullName>
    </submittedName>
</protein>
<dbReference type="AlphaFoldDB" id="A0A371GW04"/>
<reference evidence="1" key="1">
    <citation type="submission" date="2018-05" db="EMBL/GenBank/DDBJ databases">
        <title>Draft genome of Mucuna pruriens seed.</title>
        <authorList>
            <person name="Nnadi N.E."/>
            <person name="Vos R."/>
            <person name="Hasami M.H."/>
            <person name="Devisetty U.K."/>
            <person name="Aguiy J.C."/>
        </authorList>
    </citation>
    <scope>NUCLEOTIDE SEQUENCE [LARGE SCALE GENOMIC DNA]</scope>
    <source>
        <strain evidence="1">JCA_2017</strain>
    </source>
</reference>
<dbReference type="EMBL" id="QJKJ01004300">
    <property type="protein sequence ID" value="RDX94727.1"/>
    <property type="molecule type" value="Genomic_DNA"/>
</dbReference>
<evidence type="ECO:0000313" key="1">
    <source>
        <dbReference type="EMBL" id="RDX94727.1"/>
    </source>
</evidence>
<evidence type="ECO:0000313" key="2">
    <source>
        <dbReference type="Proteomes" id="UP000257109"/>
    </source>
</evidence>
<feature type="non-terminal residue" evidence="1">
    <location>
        <position position="1"/>
    </location>
</feature>
<proteinExistence type="predicted"/>
<comment type="caution">
    <text evidence="1">The sequence shown here is derived from an EMBL/GenBank/DDBJ whole genome shotgun (WGS) entry which is preliminary data.</text>
</comment>
<organism evidence="1 2">
    <name type="scientific">Mucuna pruriens</name>
    <name type="common">Velvet bean</name>
    <name type="synonym">Dolichos pruriens</name>
    <dbReference type="NCBI Taxonomy" id="157652"/>
    <lineage>
        <taxon>Eukaryota</taxon>
        <taxon>Viridiplantae</taxon>
        <taxon>Streptophyta</taxon>
        <taxon>Embryophyta</taxon>
        <taxon>Tracheophyta</taxon>
        <taxon>Spermatophyta</taxon>
        <taxon>Magnoliopsida</taxon>
        <taxon>eudicotyledons</taxon>
        <taxon>Gunneridae</taxon>
        <taxon>Pentapetalae</taxon>
        <taxon>rosids</taxon>
        <taxon>fabids</taxon>
        <taxon>Fabales</taxon>
        <taxon>Fabaceae</taxon>
        <taxon>Papilionoideae</taxon>
        <taxon>50 kb inversion clade</taxon>
        <taxon>NPAAA clade</taxon>
        <taxon>indigoferoid/millettioid clade</taxon>
        <taxon>Phaseoleae</taxon>
        <taxon>Mucuna</taxon>
    </lineage>
</organism>
<name>A0A371GW04_MUCPR</name>
<gene>
    <name evidence="1" type="ORF">CR513_22864</name>
</gene>
<dbReference type="Proteomes" id="UP000257109">
    <property type="component" value="Unassembled WGS sequence"/>
</dbReference>
<keyword evidence="2" id="KW-1185">Reference proteome</keyword>
<accession>A0A371GW04</accession>